<organism evidence="7 8">
    <name type="scientific">Elstera cyanobacteriorum</name>
    <dbReference type="NCBI Taxonomy" id="2022747"/>
    <lineage>
        <taxon>Bacteria</taxon>
        <taxon>Pseudomonadati</taxon>
        <taxon>Pseudomonadota</taxon>
        <taxon>Alphaproteobacteria</taxon>
        <taxon>Rhodospirillales</taxon>
        <taxon>Rhodospirillaceae</taxon>
        <taxon>Elstera</taxon>
    </lineage>
</organism>
<name>A0A255XML3_9PROT</name>
<dbReference type="SUPFAM" id="SSF63411">
    <property type="entry name" value="LuxS/MPP-like metallohydrolase"/>
    <property type="match status" value="2"/>
</dbReference>
<dbReference type="InterPro" id="IPR001431">
    <property type="entry name" value="Pept_M16_Zn_BS"/>
</dbReference>
<evidence type="ECO:0000256" key="1">
    <source>
        <dbReference type="ARBA" id="ARBA00001947"/>
    </source>
</evidence>
<evidence type="ECO:0000313" key="7">
    <source>
        <dbReference type="EMBL" id="OYQ18152.1"/>
    </source>
</evidence>
<feature type="domain" description="Peptidase M16 C-terminal" evidence="6">
    <location>
        <begin position="165"/>
        <end position="338"/>
    </location>
</feature>
<comment type="similarity">
    <text evidence="2 4">Belongs to the peptidase M16 family.</text>
</comment>
<dbReference type="Pfam" id="PF05193">
    <property type="entry name" value="Peptidase_M16_C"/>
    <property type="match status" value="1"/>
</dbReference>
<dbReference type="AlphaFoldDB" id="A0A255XML3"/>
<dbReference type="InterPro" id="IPR011249">
    <property type="entry name" value="Metalloenz_LuxS/M16"/>
</dbReference>
<accession>A0A255XML3</accession>
<dbReference type="Gene3D" id="3.30.830.10">
    <property type="entry name" value="Metalloenzyme, LuxS/M16 peptidase-like"/>
    <property type="match status" value="2"/>
</dbReference>
<dbReference type="RefSeq" id="WP_094409713.1">
    <property type="nucleotide sequence ID" value="NZ_BMJZ01000002.1"/>
</dbReference>
<dbReference type="InterPro" id="IPR050361">
    <property type="entry name" value="MPP/UQCRC_Complex"/>
</dbReference>
<gene>
    <name evidence="7" type="ORF">CHR90_14445</name>
</gene>
<evidence type="ECO:0000256" key="4">
    <source>
        <dbReference type="RuleBase" id="RU004447"/>
    </source>
</evidence>
<dbReference type="FunFam" id="3.30.830.10:FF:000008">
    <property type="entry name" value="Mitochondrial-processing peptidase subunit beta"/>
    <property type="match status" value="1"/>
</dbReference>
<sequence>MLVASTLRNGLTVLTDYMPAAETVSLGVWVGVGTRDEAAEQNGIAHVLEHMAFKGTKSLSAREIAEKIEDVGGHLNAYTTREHTAYYAKVLADDTPLAVSLLADILLNSTFDPEELARERAVILQEIGQAMDTPDDIIFDQFQEMAYPDQPLGRPVLGRAEIVESVTRAQLSAYLARHYHPKNMIVAAAGRIDHAAFESLVAAAFGGMTGVGEAPNLDVARYVGGRQVEVRDLEQSHLVVGFPTVSANDPDYYALSVYSTILGGGMSSRLFQEVREKRGLVYSVYSFASTYRDTGVMGIYAGTGPEELGKLIPVIADELLRLPDTVTEAELARARAQLRAGTLMARESTSARVESLAQNFLTYGRPVEAAEMLARLDAVTLDDMRRLGASFIGAAPTVALLGPEAPLDPMAAFTARLARAA</sequence>
<keyword evidence="3" id="KW-0482">Metalloprotease</keyword>
<keyword evidence="3" id="KW-0378">Hydrolase</keyword>
<dbReference type="Pfam" id="PF00675">
    <property type="entry name" value="Peptidase_M16"/>
    <property type="match status" value="1"/>
</dbReference>
<dbReference type="PANTHER" id="PTHR11851:SF49">
    <property type="entry name" value="MITOCHONDRIAL-PROCESSING PEPTIDASE SUBUNIT ALPHA"/>
    <property type="match status" value="1"/>
</dbReference>
<dbReference type="InterPro" id="IPR011765">
    <property type="entry name" value="Pept_M16_N"/>
</dbReference>
<evidence type="ECO:0000313" key="8">
    <source>
        <dbReference type="Proteomes" id="UP000216361"/>
    </source>
</evidence>
<dbReference type="PANTHER" id="PTHR11851">
    <property type="entry name" value="METALLOPROTEASE"/>
    <property type="match status" value="1"/>
</dbReference>
<comment type="cofactor">
    <cofactor evidence="1">
        <name>Zn(2+)</name>
        <dbReference type="ChEBI" id="CHEBI:29105"/>
    </cofactor>
</comment>
<dbReference type="OrthoDB" id="9811314at2"/>
<dbReference type="Proteomes" id="UP000216361">
    <property type="component" value="Unassembled WGS sequence"/>
</dbReference>
<protein>
    <submittedName>
        <fullName evidence="7">Peptidase M16</fullName>
    </submittedName>
</protein>
<keyword evidence="3" id="KW-0645">Protease</keyword>
<evidence type="ECO:0000259" key="5">
    <source>
        <dbReference type="Pfam" id="PF00675"/>
    </source>
</evidence>
<comment type="caution">
    <text evidence="7">The sequence shown here is derived from an EMBL/GenBank/DDBJ whole genome shotgun (WGS) entry which is preliminary data.</text>
</comment>
<evidence type="ECO:0000256" key="2">
    <source>
        <dbReference type="ARBA" id="ARBA00007261"/>
    </source>
</evidence>
<dbReference type="InterPro" id="IPR007863">
    <property type="entry name" value="Peptidase_M16_C"/>
</dbReference>
<dbReference type="PROSITE" id="PS00143">
    <property type="entry name" value="INSULINASE"/>
    <property type="match status" value="1"/>
</dbReference>
<proteinExistence type="inferred from homology"/>
<reference evidence="7 8" key="1">
    <citation type="submission" date="2017-07" db="EMBL/GenBank/DDBJ databases">
        <title>Elstera cyanobacteriorum sp. nov., a novel bacterium isolated from cyanobacterial aggregates in a eutrophic lake.</title>
        <authorList>
            <person name="Cai H."/>
        </authorList>
    </citation>
    <scope>NUCLEOTIDE SEQUENCE [LARGE SCALE GENOMIC DNA]</scope>
    <source>
        <strain evidence="7 8">TH019</strain>
    </source>
</reference>
<evidence type="ECO:0000259" key="6">
    <source>
        <dbReference type="Pfam" id="PF05193"/>
    </source>
</evidence>
<dbReference type="GO" id="GO:0006508">
    <property type="term" value="P:proteolysis"/>
    <property type="evidence" value="ECO:0007669"/>
    <property type="project" value="InterPro"/>
</dbReference>
<dbReference type="GO" id="GO:0046872">
    <property type="term" value="F:metal ion binding"/>
    <property type="evidence" value="ECO:0007669"/>
    <property type="project" value="InterPro"/>
</dbReference>
<keyword evidence="8" id="KW-1185">Reference proteome</keyword>
<dbReference type="GO" id="GO:0004222">
    <property type="term" value="F:metalloendopeptidase activity"/>
    <property type="evidence" value="ECO:0007669"/>
    <property type="project" value="InterPro"/>
</dbReference>
<dbReference type="EMBL" id="NOXS01000033">
    <property type="protein sequence ID" value="OYQ18152.1"/>
    <property type="molecule type" value="Genomic_DNA"/>
</dbReference>
<feature type="domain" description="Peptidase M16 N-terminal" evidence="5">
    <location>
        <begin position="13"/>
        <end position="158"/>
    </location>
</feature>
<evidence type="ECO:0000256" key="3">
    <source>
        <dbReference type="ARBA" id="ARBA00023049"/>
    </source>
</evidence>